<dbReference type="Proteomes" id="UP000576225">
    <property type="component" value="Unassembled WGS sequence"/>
</dbReference>
<sequence>MIFYGATVSKPVDFAAGIVKRPIGKMGGCNRFAGIAEKKIQMEDEKIFSFRISKIFVPGAGILGKSRYLNRISYSFPDGSADPGNPSVKRCNHGKDGESCGAGRSRQI</sequence>
<name>A0A848B3U5_9BACT</name>
<dbReference type="AlphaFoldDB" id="A0A848B3U5"/>
<organism evidence="2 3">
    <name type="scientific">Victivallis vadensis</name>
    <dbReference type="NCBI Taxonomy" id="172901"/>
    <lineage>
        <taxon>Bacteria</taxon>
        <taxon>Pseudomonadati</taxon>
        <taxon>Lentisphaerota</taxon>
        <taxon>Lentisphaeria</taxon>
        <taxon>Victivallales</taxon>
        <taxon>Victivallaceae</taxon>
        <taxon>Victivallis</taxon>
    </lineage>
</organism>
<evidence type="ECO:0000313" key="3">
    <source>
        <dbReference type="Proteomes" id="UP000576225"/>
    </source>
</evidence>
<comment type="caution">
    <text evidence="2">The sequence shown here is derived from an EMBL/GenBank/DDBJ whole genome shotgun (WGS) entry which is preliminary data.</text>
</comment>
<feature type="region of interest" description="Disordered" evidence="1">
    <location>
        <begin position="76"/>
        <end position="108"/>
    </location>
</feature>
<dbReference type="EMBL" id="JABAEW010000042">
    <property type="protein sequence ID" value="NMD88289.1"/>
    <property type="molecule type" value="Genomic_DNA"/>
</dbReference>
<reference evidence="2 3" key="1">
    <citation type="submission" date="2020-04" db="EMBL/GenBank/DDBJ databases">
        <authorList>
            <person name="Hitch T.C.A."/>
            <person name="Wylensek D."/>
            <person name="Clavel T."/>
        </authorList>
    </citation>
    <scope>NUCLEOTIDE SEQUENCE [LARGE SCALE GENOMIC DNA]</scope>
    <source>
        <strain evidence="2 3">COR2-253-APC-1A</strain>
    </source>
</reference>
<gene>
    <name evidence="2" type="ORF">HF882_17015</name>
</gene>
<accession>A0A848B3U5</accession>
<evidence type="ECO:0000256" key="1">
    <source>
        <dbReference type="SAM" id="MobiDB-lite"/>
    </source>
</evidence>
<evidence type="ECO:0000313" key="2">
    <source>
        <dbReference type="EMBL" id="NMD88289.1"/>
    </source>
</evidence>
<dbReference type="RefSeq" id="WP_168963463.1">
    <property type="nucleotide sequence ID" value="NZ_CAUFPP010000080.1"/>
</dbReference>
<proteinExistence type="predicted"/>
<protein>
    <submittedName>
        <fullName evidence="2">Uncharacterized protein</fullName>
    </submittedName>
</protein>